<feature type="transmembrane region" description="Helical" evidence="1">
    <location>
        <begin position="93"/>
        <end position="113"/>
    </location>
</feature>
<keyword evidence="1" id="KW-0812">Transmembrane</keyword>
<keyword evidence="1" id="KW-1133">Transmembrane helix</keyword>
<evidence type="ECO:0000313" key="2">
    <source>
        <dbReference type="EMBL" id="MBM7121900.1"/>
    </source>
</evidence>
<keyword evidence="3" id="KW-1185">Reference proteome</keyword>
<dbReference type="InterPro" id="IPR021354">
    <property type="entry name" value="DUF2975"/>
</dbReference>
<comment type="caution">
    <text evidence="2">The sequence shown here is derived from an EMBL/GenBank/DDBJ whole genome shotgun (WGS) entry which is preliminary data.</text>
</comment>
<sequence length="163" mass="17032">MHAARALAIVCWLGALSCLVITGAGIWADRSAPGATVVAILSTDGLPRAWAASIAGALALVTCAALVELARMLGRVTPDALFSSAITRHFRRFAALLMAAAVLRVLLPAVATLWLASQSGAGSVQLTFSGDDLLSLLPVAVFFFVARLFDEAARLEDDQRSIV</sequence>
<dbReference type="EMBL" id="JADIKC010000005">
    <property type="protein sequence ID" value="MBM7121900.1"/>
    <property type="molecule type" value="Genomic_DNA"/>
</dbReference>
<keyword evidence="1" id="KW-0472">Membrane</keyword>
<name>A0ABS2JUE1_9GAMM</name>
<proteinExistence type="predicted"/>
<dbReference type="PROSITE" id="PS51257">
    <property type="entry name" value="PROKAR_LIPOPROTEIN"/>
    <property type="match status" value="1"/>
</dbReference>
<dbReference type="RefSeq" id="WP_204636354.1">
    <property type="nucleotide sequence ID" value="NZ_JADIKC010000005.1"/>
</dbReference>
<feature type="transmembrane region" description="Helical" evidence="1">
    <location>
        <begin position="133"/>
        <end position="150"/>
    </location>
</feature>
<feature type="transmembrane region" description="Helical" evidence="1">
    <location>
        <begin position="49"/>
        <end position="73"/>
    </location>
</feature>
<evidence type="ECO:0000313" key="3">
    <source>
        <dbReference type="Proteomes" id="UP001430065"/>
    </source>
</evidence>
<gene>
    <name evidence="2" type="ORF">ISP20_12110</name>
</gene>
<dbReference type="Proteomes" id="UP001430065">
    <property type="component" value="Unassembled WGS sequence"/>
</dbReference>
<evidence type="ECO:0000256" key="1">
    <source>
        <dbReference type="SAM" id="Phobius"/>
    </source>
</evidence>
<organism evidence="2 3">
    <name type="scientific">Dyella kyungheensis</name>
    <dbReference type="NCBI Taxonomy" id="1242174"/>
    <lineage>
        <taxon>Bacteria</taxon>
        <taxon>Pseudomonadati</taxon>
        <taxon>Pseudomonadota</taxon>
        <taxon>Gammaproteobacteria</taxon>
        <taxon>Lysobacterales</taxon>
        <taxon>Rhodanobacteraceae</taxon>
        <taxon>Dyella</taxon>
    </lineage>
</organism>
<reference evidence="2 3" key="1">
    <citation type="submission" date="2020-10" db="EMBL/GenBank/DDBJ databases">
        <title>Phylogeny of dyella-like bacteria.</title>
        <authorList>
            <person name="Fu J."/>
        </authorList>
    </citation>
    <scope>NUCLEOTIDE SEQUENCE [LARGE SCALE GENOMIC DNA]</scope>
    <source>
        <strain evidence="2 3">THG-B117</strain>
    </source>
</reference>
<accession>A0ABS2JUE1</accession>
<protein>
    <submittedName>
        <fullName evidence="2">DUF2975 domain-containing protein</fullName>
    </submittedName>
</protein>
<dbReference type="Pfam" id="PF11188">
    <property type="entry name" value="DUF2975"/>
    <property type="match status" value="1"/>
</dbReference>